<dbReference type="OrthoDB" id="3256306at2759"/>
<feature type="chain" id="PRO_5040356334" evidence="1">
    <location>
        <begin position="19"/>
        <end position="310"/>
    </location>
</feature>
<evidence type="ECO:0000313" key="2">
    <source>
        <dbReference type="EMBL" id="KAF8907840.1"/>
    </source>
</evidence>
<dbReference type="Proteomes" id="UP000724874">
    <property type="component" value="Unassembled WGS sequence"/>
</dbReference>
<sequence length="310" mass="33184">MLLRCISKFALLTSLVVAGTSSPVNIRASEDLVRTPAGLVPSSNVHAVPNGARVEQSPTAVQIIAANGTVIHSVPYTNLTAGAPLPKRPSNGTNTRRDLESGWIAYTYWENTGPSPISFFGSNWVVPAIPTSWDGQLLYWFNGLEPAVENAILQPVLQYGFSPAGGGEFYALASWWLIGNDVYHTDISLVSPGTYLQGQMTLTGTSTSGGVTTYDYQSTFVGYPGTTISASTTEELAWAFETLEIYGTEFIPDLPYGNTVYSAIDIAFQNGQHPSSIPWGASSDSVDNVNMTVLSTSSTNVTHATYYASI</sequence>
<dbReference type="EMBL" id="JADNYJ010000013">
    <property type="protein sequence ID" value="KAF8907840.1"/>
    <property type="molecule type" value="Genomic_DNA"/>
</dbReference>
<organism evidence="2 3">
    <name type="scientific">Gymnopilus junonius</name>
    <name type="common">Spectacular rustgill mushroom</name>
    <name type="synonym">Gymnopilus spectabilis subsp. junonius</name>
    <dbReference type="NCBI Taxonomy" id="109634"/>
    <lineage>
        <taxon>Eukaryota</taxon>
        <taxon>Fungi</taxon>
        <taxon>Dikarya</taxon>
        <taxon>Basidiomycota</taxon>
        <taxon>Agaricomycotina</taxon>
        <taxon>Agaricomycetes</taxon>
        <taxon>Agaricomycetidae</taxon>
        <taxon>Agaricales</taxon>
        <taxon>Agaricineae</taxon>
        <taxon>Hymenogastraceae</taxon>
        <taxon>Gymnopilus</taxon>
    </lineage>
</organism>
<name>A0A9P5NVH8_GYMJU</name>
<proteinExistence type="predicted"/>
<keyword evidence="1" id="KW-0732">Signal</keyword>
<evidence type="ECO:0000256" key="1">
    <source>
        <dbReference type="SAM" id="SignalP"/>
    </source>
</evidence>
<reference evidence="2" key="1">
    <citation type="submission" date="2020-11" db="EMBL/GenBank/DDBJ databases">
        <authorList>
            <consortium name="DOE Joint Genome Institute"/>
            <person name="Ahrendt S."/>
            <person name="Riley R."/>
            <person name="Andreopoulos W."/>
            <person name="LaButti K."/>
            <person name="Pangilinan J."/>
            <person name="Ruiz-duenas F.J."/>
            <person name="Barrasa J.M."/>
            <person name="Sanchez-Garcia M."/>
            <person name="Camarero S."/>
            <person name="Miyauchi S."/>
            <person name="Serrano A."/>
            <person name="Linde D."/>
            <person name="Babiker R."/>
            <person name="Drula E."/>
            <person name="Ayuso-Fernandez I."/>
            <person name="Pacheco R."/>
            <person name="Padilla G."/>
            <person name="Ferreira P."/>
            <person name="Barriuso J."/>
            <person name="Kellner H."/>
            <person name="Castanera R."/>
            <person name="Alfaro M."/>
            <person name="Ramirez L."/>
            <person name="Pisabarro A.G."/>
            <person name="Kuo A."/>
            <person name="Tritt A."/>
            <person name="Lipzen A."/>
            <person name="He G."/>
            <person name="Yan M."/>
            <person name="Ng V."/>
            <person name="Cullen D."/>
            <person name="Martin F."/>
            <person name="Rosso M.-N."/>
            <person name="Henrissat B."/>
            <person name="Hibbett D."/>
            <person name="Martinez A.T."/>
            <person name="Grigoriev I.V."/>
        </authorList>
    </citation>
    <scope>NUCLEOTIDE SEQUENCE</scope>
    <source>
        <strain evidence="2">AH 44721</strain>
    </source>
</reference>
<evidence type="ECO:0000313" key="3">
    <source>
        <dbReference type="Proteomes" id="UP000724874"/>
    </source>
</evidence>
<protein>
    <submittedName>
        <fullName evidence="2">Uncharacterized protein</fullName>
    </submittedName>
</protein>
<feature type="signal peptide" evidence="1">
    <location>
        <begin position="1"/>
        <end position="18"/>
    </location>
</feature>
<accession>A0A9P5NVH8</accession>
<comment type="caution">
    <text evidence="2">The sequence shown here is derived from an EMBL/GenBank/DDBJ whole genome shotgun (WGS) entry which is preliminary data.</text>
</comment>
<keyword evidence="3" id="KW-1185">Reference proteome</keyword>
<dbReference type="AlphaFoldDB" id="A0A9P5NVH8"/>
<gene>
    <name evidence="2" type="ORF">CPB84DRAFT_239319</name>
</gene>